<dbReference type="EMBL" id="JAVDRP010000003">
    <property type="protein sequence ID" value="MDR6408107.1"/>
    <property type="molecule type" value="Genomic_DNA"/>
</dbReference>
<evidence type="ECO:0000313" key="1">
    <source>
        <dbReference type="EMBL" id="MDR6408107.1"/>
    </source>
</evidence>
<sequence length="84" mass="9222">MSEYPCTGIDKAVLKFAPQACKKSQIVSVKLSVFFPTFVRQLLPDLALERRIARLSVSLCGGCRAFPTKLTAAPFVVILPHCRA</sequence>
<proteinExistence type="predicted"/>
<organism evidence="1 2">
    <name type="scientific">Paraburkholderia terricola</name>
    <dbReference type="NCBI Taxonomy" id="169427"/>
    <lineage>
        <taxon>Bacteria</taxon>
        <taxon>Pseudomonadati</taxon>
        <taxon>Pseudomonadota</taxon>
        <taxon>Betaproteobacteria</taxon>
        <taxon>Burkholderiales</taxon>
        <taxon>Burkholderiaceae</taxon>
        <taxon>Paraburkholderia</taxon>
    </lineage>
</organism>
<comment type="caution">
    <text evidence="1">The sequence shown here is derived from an EMBL/GenBank/DDBJ whole genome shotgun (WGS) entry which is preliminary data.</text>
</comment>
<accession>A0ABU1LMZ5</accession>
<name>A0ABU1LMZ5_9BURK</name>
<gene>
    <name evidence="1" type="ORF">J2804_001500</name>
</gene>
<dbReference type="Proteomes" id="UP001264340">
    <property type="component" value="Unassembled WGS sequence"/>
</dbReference>
<keyword evidence="2" id="KW-1185">Reference proteome</keyword>
<reference evidence="1 2" key="1">
    <citation type="submission" date="2023-07" db="EMBL/GenBank/DDBJ databases">
        <title>Sorghum-associated microbial communities from plants grown in Nebraska, USA.</title>
        <authorList>
            <person name="Schachtman D."/>
        </authorList>
    </citation>
    <scope>NUCLEOTIDE SEQUENCE [LARGE SCALE GENOMIC DNA]</scope>
    <source>
        <strain evidence="1 2">DS1316</strain>
    </source>
</reference>
<protein>
    <submittedName>
        <fullName evidence="1">Uncharacterized protein</fullName>
    </submittedName>
</protein>
<dbReference type="RefSeq" id="WP_310119487.1">
    <property type="nucleotide sequence ID" value="NZ_JAVDQV010000005.1"/>
</dbReference>
<evidence type="ECO:0000313" key="2">
    <source>
        <dbReference type="Proteomes" id="UP001264340"/>
    </source>
</evidence>